<evidence type="ECO:0000313" key="3">
    <source>
        <dbReference type="Proteomes" id="UP000029868"/>
    </source>
</evidence>
<comment type="caution">
    <text evidence="2">The sequence shown here is derived from an EMBL/GenBank/DDBJ whole genome shotgun (WGS) entry which is preliminary data.</text>
</comment>
<dbReference type="EMBL" id="JQEC01000029">
    <property type="protein sequence ID" value="KGJ92778.1"/>
    <property type="molecule type" value="Genomic_DNA"/>
</dbReference>
<feature type="transmembrane region" description="Helical" evidence="1">
    <location>
        <begin position="90"/>
        <end position="111"/>
    </location>
</feature>
<dbReference type="OrthoDB" id="6896705at2"/>
<dbReference type="AlphaFoldDB" id="A0A099KSY5"/>
<evidence type="ECO:0000256" key="1">
    <source>
        <dbReference type="SAM" id="Phobius"/>
    </source>
</evidence>
<feature type="transmembrane region" description="Helical" evidence="1">
    <location>
        <begin position="31"/>
        <end position="48"/>
    </location>
</feature>
<gene>
    <name evidence="2" type="ORF">GAB14E_2694</name>
</gene>
<accession>A0A099KSY5</accession>
<protein>
    <submittedName>
        <fullName evidence="2">Uncharacterized protein</fullName>
    </submittedName>
</protein>
<dbReference type="RefSeq" id="WP_033082366.1">
    <property type="nucleotide sequence ID" value="NZ_JQEC01000029.1"/>
</dbReference>
<feature type="transmembrane region" description="Helical" evidence="1">
    <location>
        <begin position="7"/>
        <end position="25"/>
    </location>
</feature>
<dbReference type="Proteomes" id="UP000029868">
    <property type="component" value="Unassembled WGS sequence"/>
</dbReference>
<evidence type="ECO:0000313" key="2">
    <source>
        <dbReference type="EMBL" id="KGJ92778.1"/>
    </source>
</evidence>
<feature type="transmembrane region" description="Helical" evidence="1">
    <location>
        <begin position="60"/>
        <end position="78"/>
    </location>
</feature>
<keyword evidence="1" id="KW-0812">Transmembrane</keyword>
<dbReference type="PATRIC" id="fig|28229.3.peg.2318"/>
<keyword evidence="1" id="KW-1133">Transmembrane helix</keyword>
<name>A0A099KSY5_COLPS</name>
<proteinExistence type="predicted"/>
<reference evidence="2 3" key="1">
    <citation type="submission" date="2014-08" db="EMBL/GenBank/DDBJ databases">
        <title>Genomic and Phenotypic Diversity of Colwellia psychrerythraea strains from Disparate Marine Basins.</title>
        <authorList>
            <person name="Techtmann S.M."/>
            <person name="Stelling S.C."/>
            <person name="Utturkar S.M."/>
            <person name="Alshibli N."/>
            <person name="Harris A."/>
            <person name="Brown S.D."/>
            <person name="Hazen T.C."/>
        </authorList>
    </citation>
    <scope>NUCLEOTIDE SEQUENCE [LARGE SCALE GENOMIC DNA]</scope>
    <source>
        <strain evidence="2 3">GAB14E</strain>
    </source>
</reference>
<organism evidence="2 3">
    <name type="scientific">Colwellia psychrerythraea</name>
    <name type="common">Vibrio psychroerythus</name>
    <dbReference type="NCBI Taxonomy" id="28229"/>
    <lineage>
        <taxon>Bacteria</taxon>
        <taxon>Pseudomonadati</taxon>
        <taxon>Pseudomonadota</taxon>
        <taxon>Gammaproteobacteria</taxon>
        <taxon>Alteromonadales</taxon>
        <taxon>Colwelliaceae</taxon>
        <taxon>Colwellia</taxon>
    </lineage>
</organism>
<sequence>MNQKLNIIISGVVFAFFSGIIIGLFTSPIIPLISAFVGLVLILMWVIIDAREHNFKRSALFNILVVAITVLSVPYYLFKSRGFAKGLLAVIGFLSFMVLWSVVQVMGTAVVTTV</sequence>
<keyword evidence="1" id="KW-0472">Membrane</keyword>